<reference evidence="3 5" key="3">
    <citation type="submission" date="2018-11" db="EMBL/GenBank/DDBJ databases">
        <authorList>
            <consortium name="Pathogen Informatics"/>
        </authorList>
    </citation>
    <scope>NUCLEOTIDE SEQUENCE [LARGE SCALE GENOMIC DNA]</scope>
</reference>
<reference evidence="4" key="2">
    <citation type="submission" date="2012-08" db="EMBL/GenBank/DDBJ databases">
        <title>The Genome Sequence of Wuchereria bancrofti.</title>
        <authorList>
            <person name="Nutman T.B."/>
            <person name="Fink D.L."/>
            <person name="Russ C."/>
            <person name="Young S."/>
            <person name="Zeng Q."/>
            <person name="Koehrsen M."/>
            <person name="Alvarado L."/>
            <person name="Berlin A."/>
            <person name="Chapman S.B."/>
            <person name="Chen Z."/>
            <person name="Freedman E."/>
            <person name="Gellesch M."/>
            <person name="Goldberg J."/>
            <person name="Griggs A."/>
            <person name="Gujja S."/>
            <person name="Heilman E.R."/>
            <person name="Heiman D."/>
            <person name="Hepburn T."/>
            <person name="Howarth C."/>
            <person name="Jen D."/>
            <person name="Larson L."/>
            <person name="Lewis B."/>
            <person name="Mehta T."/>
            <person name="Park D."/>
            <person name="Pearson M."/>
            <person name="Roberts A."/>
            <person name="Saif S."/>
            <person name="Shea T."/>
            <person name="Shenoy N."/>
            <person name="Sisk P."/>
            <person name="Stolte C."/>
            <person name="Sykes S."/>
            <person name="Walk T."/>
            <person name="White J."/>
            <person name="Yandava C."/>
            <person name="Haas B."/>
            <person name="Henn M.R."/>
            <person name="Nusbaum C."/>
            <person name="Birren B."/>
        </authorList>
    </citation>
    <scope>NUCLEOTIDE SEQUENCE [LARGE SCALE GENOMIC DNA]</scope>
    <source>
        <strain evidence="4">NA</strain>
    </source>
</reference>
<evidence type="ECO:0000256" key="1">
    <source>
        <dbReference type="SAM" id="SignalP"/>
    </source>
</evidence>
<feature type="chain" id="PRO_5036284135" description="SRCR domain-containing protein" evidence="1">
    <location>
        <begin position="20"/>
        <end position="124"/>
    </location>
</feature>
<gene>
    <name evidence="3" type="ORF">WBA_LOCUS1815</name>
    <name evidence="2" type="ORF">WUBG_06125</name>
</gene>
<dbReference type="AlphaFoldDB" id="J9B7D9"/>
<evidence type="ECO:0000313" key="5">
    <source>
        <dbReference type="Proteomes" id="UP000270924"/>
    </source>
</evidence>
<keyword evidence="5" id="KW-1185">Reference proteome</keyword>
<dbReference type="Proteomes" id="UP000270924">
    <property type="component" value="Unassembled WGS sequence"/>
</dbReference>
<dbReference type="Proteomes" id="UP000004810">
    <property type="component" value="Unassembled WGS sequence"/>
</dbReference>
<keyword evidence="1" id="KW-0732">Signal</keyword>
<feature type="signal peptide" evidence="1">
    <location>
        <begin position="1"/>
        <end position="19"/>
    </location>
</feature>
<evidence type="ECO:0000313" key="3">
    <source>
        <dbReference type="EMBL" id="VDM08429.1"/>
    </source>
</evidence>
<organism evidence="2 4">
    <name type="scientific">Wuchereria bancrofti</name>
    <dbReference type="NCBI Taxonomy" id="6293"/>
    <lineage>
        <taxon>Eukaryota</taxon>
        <taxon>Metazoa</taxon>
        <taxon>Ecdysozoa</taxon>
        <taxon>Nematoda</taxon>
        <taxon>Chromadorea</taxon>
        <taxon>Rhabditida</taxon>
        <taxon>Spirurina</taxon>
        <taxon>Spiruromorpha</taxon>
        <taxon>Filarioidea</taxon>
        <taxon>Onchocercidae</taxon>
        <taxon>Wuchereria</taxon>
    </lineage>
</organism>
<protein>
    <recommendedName>
        <fullName evidence="6">SRCR domain-containing protein</fullName>
    </recommendedName>
</protein>
<reference evidence="2" key="1">
    <citation type="submission" date="2012-08" db="EMBL/GenBank/DDBJ databases">
        <title>The Genome Sequence of Wuchereria bancrofti.</title>
        <authorList>
            <consortium name="The Broad Institute Genome Sequencing Platform"/>
            <consortium name="Broad Institute Genome Sequencing Center for Infectious Disease"/>
            <person name="Nutman T.B."/>
            <person name="Fink D.L."/>
            <person name="Russ C."/>
            <person name="Young S."/>
            <person name="Zeng Q."/>
            <person name="Koehrsen M."/>
            <person name="Alvarado L."/>
            <person name="Berlin A."/>
            <person name="Borenstein D."/>
            <person name="Chapman S.B."/>
            <person name="Chen Z."/>
            <person name="Engels R."/>
            <person name="Freedman E."/>
            <person name="Gellesch M."/>
            <person name="Goldberg J."/>
            <person name="Griggs A."/>
            <person name="Gujja S."/>
            <person name="Heilman E.R."/>
            <person name="Heiman D."/>
            <person name="Hepburn T."/>
            <person name="Howarth C."/>
            <person name="Jen D."/>
            <person name="Larson L."/>
            <person name="Lewis B."/>
            <person name="Mehta T."/>
            <person name="Park D."/>
            <person name="Pearson M."/>
            <person name="Richards J."/>
            <person name="Roberts A."/>
            <person name="Saif S."/>
            <person name="Shea T."/>
            <person name="Shenoy N."/>
            <person name="Sisk P."/>
            <person name="Stolte C."/>
            <person name="Sykes S."/>
            <person name="Walk T."/>
            <person name="White J."/>
            <person name="Yandava C."/>
            <person name="Haas B."/>
            <person name="Henn M.R."/>
            <person name="Nusbaum C."/>
            <person name="Birren B."/>
        </authorList>
    </citation>
    <scope>NUCLEOTIDE SEQUENCE</scope>
</reference>
<accession>J9B7D9</accession>
<evidence type="ECO:0008006" key="6">
    <source>
        <dbReference type="Google" id="ProtNLM"/>
    </source>
</evidence>
<dbReference type="OrthoDB" id="5849440at2759"/>
<name>J9B7D9_WUCBA</name>
<evidence type="ECO:0000313" key="4">
    <source>
        <dbReference type="Proteomes" id="UP000004810"/>
    </source>
</evidence>
<proteinExistence type="predicted"/>
<dbReference type="InParanoid" id="J9B7D9"/>
<dbReference type="EMBL" id="ADBV01002525">
    <property type="protein sequence ID" value="EJW82965.1"/>
    <property type="molecule type" value="Genomic_DNA"/>
</dbReference>
<sequence>MKRLLLLIIDLVVTIDVKADIENRVWGLVDAVYPKEMAAKICHQLNIHNGVIEHFGTNYSRVYCIWPKIFSETNYCVAGSNPSSGRVDFLYKCSEIEMLEKLKQEPPPKRSVEIIFKNNGKGNT</sequence>
<evidence type="ECO:0000313" key="2">
    <source>
        <dbReference type="EMBL" id="EJW82965.1"/>
    </source>
</evidence>
<dbReference type="EMBL" id="UYWW01000423">
    <property type="protein sequence ID" value="VDM08429.1"/>
    <property type="molecule type" value="Genomic_DNA"/>
</dbReference>